<evidence type="ECO:0000256" key="1">
    <source>
        <dbReference type="ARBA" id="ARBA00008563"/>
    </source>
</evidence>
<comment type="subunit">
    <text evidence="6">Part of the 50S ribosomal subunit. Contacts protein L20.</text>
</comment>
<gene>
    <name evidence="6 8" type="primary">rplU</name>
    <name evidence="8" type="ORF">FAK_25760</name>
</gene>
<dbReference type="GO" id="GO:0019843">
    <property type="term" value="F:rRNA binding"/>
    <property type="evidence" value="ECO:0007669"/>
    <property type="project" value="UniProtKB-UniRule"/>
</dbReference>
<keyword evidence="3 6" id="KW-0694">RNA-binding</keyword>
<evidence type="ECO:0000256" key="4">
    <source>
        <dbReference type="ARBA" id="ARBA00022980"/>
    </source>
</evidence>
<protein>
    <recommendedName>
        <fullName evidence="6">Large ribosomal subunit protein bL21</fullName>
    </recommendedName>
</protein>
<keyword evidence="4 6" id="KW-0689">Ribosomal protein</keyword>
<evidence type="ECO:0000256" key="6">
    <source>
        <dbReference type="HAMAP-Rule" id="MF_01363"/>
    </source>
</evidence>
<dbReference type="Pfam" id="PF00829">
    <property type="entry name" value="Ribosomal_L21p"/>
    <property type="match status" value="1"/>
</dbReference>
<dbReference type="GO" id="GO:0003735">
    <property type="term" value="F:structural constituent of ribosome"/>
    <property type="evidence" value="ECO:0007669"/>
    <property type="project" value="InterPro"/>
</dbReference>
<evidence type="ECO:0000256" key="7">
    <source>
        <dbReference type="RuleBase" id="RU000562"/>
    </source>
</evidence>
<dbReference type="KEGG" id="dmp:FAK_25760"/>
<keyword evidence="9" id="KW-1185">Reference proteome</keyword>
<dbReference type="PANTHER" id="PTHR21349">
    <property type="entry name" value="50S RIBOSOMAL PROTEIN L21"/>
    <property type="match status" value="1"/>
</dbReference>
<evidence type="ECO:0000313" key="8">
    <source>
        <dbReference type="EMBL" id="BEQ15510.1"/>
    </source>
</evidence>
<sequence>MYAVIASGGKQYKVEAGQVLRLEKLAGEVGEKVQLEPVLMIGGEGEPKIGQPFVEGSSVTATIIDQGKAKKVVVFKKKRRKGYKVKRGHRQPYTAVRIEEIPA</sequence>
<keyword evidence="2 6" id="KW-0699">rRNA-binding</keyword>
<dbReference type="GO" id="GO:0005737">
    <property type="term" value="C:cytoplasm"/>
    <property type="evidence" value="ECO:0007669"/>
    <property type="project" value="UniProtKB-ARBA"/>
</dbReference>
<dbReference type="PROSITE" id="PS01169">
    <property type="entry name" value="RIBOSOMAL_L21"/>
    <property type="match status" value="1"/>
</dbReference>
<proteinExistence type="inferred from homology"/>
<dbReference type="HAMAP" id="MF_01363">
    <property type="entry name" value="Ribosomal_bL21"/>
    <property type="match status" value="1"/>
</dbReference>
<accession>A0AAU9EFE6</accession>
<dbReference type="InterPro" id="IPR028909">
    <property type="entry name" value="bL21-like"/>
</dbReference>
<evidence type="ECO:0000313" key="9">
    <source>
        <dbReference type="Proteomes" id="UP001366166"/>
    </source>
</evidence>
<dbReference type="InterPro" id="IPR001787">
    <property type="entry name" value="Ribosomal_bL21"/>
</dbReference>
<dbReference type="GO" id="GO:0006412">
    <property type="term" value="P:translation"/>
    <property type="evidence" value="ECO:0007669"/>
    <property type="project" value="UniProtKB-UniRule"/>
</dbReference>
<comment type="similarity">
    <text evidence="1 6 7">Belongs to the bacterial ribosomal protein bL21 family.</text>
</comment>
<evidence type="ECO:0000256" key="2">
    <source>
        <dbReference type="ARBA" id="ARBA00022730"/>
    </source>
</evidence>
<dbReference type="PANTHER" id="PTHR21349:SF0">
    <property type="entry name" value="LARGE RIBOSOMAL SUBUNIT PROTEIN BL21M"/>
    <property type="match status" value="1"/>
</dbReference>
<organism evidence="8 9">
    <name type="scientific">Desulfoferula mesophila</name>
    <dbReference type="NCBI Taxonomy" id="3058419"/>
    <lineage>
        <taxon>Bacteria</taxon>
        <taxon>Pseudomonadati</taxon>
        <taxon>Thermodesulfobacteriota</taxon>
        <taxon>Desulfarculia</taxon>
        <taxon>Desulfarculales</taxon>
        <taxon>Desulfarculaceae</taxon>
        <taxon>Desulfoferula</taxon>
    </lineage>
</organism>
<evidence type="ECO:0000256" key="3">
    <source>
        <dbReference type="ARBA" id="ARBA00022884"/>
    </source>
</evidence>
<evidence type="ECO:0000256" key="5">
    <source>
        <dbReference type="ARBA" id="ARBA00023274"/>
    </source>
</evidence>
<dbReference type="Proteomes" id="UP001366166">
    <property type="component" value="Chromosome"/>
</dbReference>
<keyword evidence="5 6" id="KW-0687">Ribonucleoprotein</keyword>
<dbReference type="GO" id="GO:0005840">
    <property type="term" value="C:ribosome"/>
    <property type="evidence" value="ECO:0007669"/>
    <property type="project" value="UniProtKB-KW"/>
</dbReference>
<name>A0AAU9EFE6_9BACT</name>
<dbReference type="SUPFAM" id="SSF141091">
    <property type="entry name" value="L21p-like"/>
    <property type="match status" value="1"/>
</dbReference>
<dbReference type="InterPro" id="IPR036164">
    <property type="entry name" value="bL21-like_sf"/>
</dbReference>
<dbReference type="EMBL" id="AP028679">
    <property type="protein sequence ID" value="BEQ15510.1"/>
    <property type="molecule type" value="Genomic_DNA"/>
</dbReference>
<comment type="function">
    <text evidence="6 7">This protein binds to 23S rRNA in the presence of protein L20.</text>
</comment>
<dbReference type="AlphaFoldDB" id="A0AAU9EFE6"/>
<dbReference type="InterPro" id="IPR018258">
    <property type="entry name" value="Ribosomal_bL21_CS"/>
</dbReference>
<dbReference type="NCBIfam" id="TIGR00061">
    <property type="entry name" value="L21"/>
    <property type="match status" value="1"/>
</dbReference>
<dbReference type="RefSeq" id="WP_338599986.1">
    <property type="nucleotide sequence ID" value="NZ_AP028679.1"/>
</dbReference>
<dbReference type="GO" id="GO:1990904">
    <property type="term" value="C:ribonucleoprotein complex"/>
    <property type="evidence" value="ECO:0007669"/>
    <property type="project" value="UniProtKB-KW"/>
</dbReference>
<reference evidence="9" key="1">
    <citation type="journal article" date="2023" name="Arch. Microbiol.">
        <title>Desulfoferula mesophilus gen. nov. sp. nov., a mesophilic sulfate-reducing bacterium isolated from a brackish lake sediment.</title>
        <authorList>
            <person name="Watanabe T."/>
            <person name="Yabe T."/>
            <person name="Tsuji J.M."/>
            <person name="Fukui M."/>
        </authorList>
    </citation>
    <scope>NUCLEOTIDE SEQUENCE [LARGE SCALE GENOMIC DNA]</scope>
    <source>
        <strain evidence="9">12FAK</strain>
    </source>
</reference>